<dbReference type="EMBL" id="MHKN01000049">
    <property type="protein sequence ID" value="OGY91076.1"/>
    <property type="molecule type" value="Genomic_DNA"/>
</dbReference>
<accession>A0A1G2BQH0</accession>
<proteinExistence type="predicted"/>
<evidence type="ECO:0000313" key="1">
    <source>
        <dbReference type="EMBL" id="OGY91076.1"/>
    </source>
</evidence>
<organism evidence="1 2">
    <name type="scientific">Candidatus Komeilibacteria bacterium RIFCSPLOWO2_01_FULL_53_11</name>
    <dbReference type="NCBI Taxonomy" id="1798552"/>
    <lineage>
        <taxon>Bacteria</taxon>
        <taxon>Candidatus Komeiliibacteriota</taxon>
    </lineage>
</organism>
<comment type="caution">
    <text evidence="1">The sequence shown here is derived from an EMBL/GenBank/DDBJ whole genome shotgun (WGS) entry which is preliminary data.</text>
</comment>
<dbReference type="Proteomes" id="UP000177349">
    <property type="component" value="Unassembled WGS sequence"/>
</dbReference>
<protein>
    <submittedName>
        <fullName evidence="1">Uncharacterized protein</fullName>
    </submittedName>
</protein>
<gene>
    <name evidence="1" type="ORF">A3B31_01485</name>
</gene>
<reference evidence="1 2" key="1">
    <citation type="journal article" date="2016" name="Nat. Commun.">
        <title>Thousands of microbial genomes shed light on interconnected biogeochemical processes in an aquifer system.</title>
        <authorList>
            <person name="Anantharaman K."/>
            <person name="Brown C.T."/>
            <person name="Hug L.A."/>
            <person name="Sharon I."/>
            <person name="Castelle C.J."/>
            <person name="Probst A.J."/>
            <person name="Thomas B.C."/>
            <person name="Singh A."/>
            <person name="Wilkins M.J."/>
            <person name="Karaoz U."/>
            <person name="Brodie E.L."/>
            <person name="Williams K.H."/>
            <person name="Hubbard S.S."/>
            <person name="Banfield J.F."/>
        </authorList>
    </citation>
    <scope>NUCLEOTIDE SEQUENCE [LARGE SCALE GENOMIC DNA]</scope>
</reference>
<evidence type="ECO:0000313" key="2">
    <source>
        <dbReference type="Proteomes" id="UP000177349"/>
    </source>
</evidence>
<dbReference type="AlphaFoldDB" id="A0A1G2BQH0"/>
<sequence length="206" mass="22999">MSENSKWGDPREHQVEAFTTGRYKKEVDVPEKRFLGMVVRRAGKETVEAWGTHSTLDGAVFPDDVEVTRKFKHRCGLIKAVNVLSGSKSTMTLYLDGFHNVILGVENTEFKFDPQLENGPVADILYEEDCTRRGKMKSGRQDVFAAMIFKDQNQMREFVIATTTAPDPEQKTEYHARHVHHGSSDSVSSVWPLAAGVLLGVAISGD</sequence>
<name>A0A1G2BQH0_9BACT</name>